<dbReference type="Gene3D" id="1.10.1580.10">
    <property type="match status" value="1"/>
</dbReference>
<dbReference type="InterPro" id="IPR027417">
    <property type="entry name" value="P-loop_NTPase"/>
</dbReference>
<accession>A0AAV8V1G5</accession>
<dbReference type="Gene3D" id="3.40.50.300">
    <property type="entry name" value="P-loop containing nucleotide triphosphate hydrolases"/>
    <property type="match status" value="1"/>
</dbReference>
<dbReference type="EMBL" id="JAMWBK010000001">
    <property type="protein sequence ID" value="KAJ8908703.1"/>
    <property type="molecule type" value="Genomic_DNA"/>
</dbReference>
<evidence type="ECO:0000259" key="4">
    <source>
        <dbReference type="Pfam" id="PF01926"/>
    </source>
</evidence>
<dbReference type="PANTHER" id="PTHR45782:SF5">
    <property type="entry name" value="DAR GTPASE 3, CHLOROPLASTIC"/>
    <property type="match status" value="1"/>
</dbReference>
<keyword evidence="2" id="KW-0342">GTP-binding</keyword>
<dbReference type="InterPro" id="IPR019991">
    <property type="entry name" value="GTP-bd_ribosome_bgen"/>
</dbReference>
<feature type="compositionally biased region" description="Basic and acidic residues" evidence="3">
    <location>
        <begin position="334"/>
        <end position="353"/>
    </location>
</feature>
<evidence type="ECO:0000313" key="6">
    <source>
        <dbReference type="Proteomes" id="UP001157974"/>
    </source>
</evidence>
<comment type="caution">
    <text evidence="5">The sequence shown here is derived from an EMBL/GenBank/DDBJ whole genome shotgun (WGS) entry which is preliminary data.</text>
</comment>
<dbReference type="InterPro" id="IPR023179">
    <property type="entry name" value="GTP-bd_ortho_bundle_sf"/>
</dbReference>
<evidence type="ECO:0000256" key="1">
    <source>
        <dbReference type="ARBA" id="ARBA00022741"/>
    </source>
</evidence>
<evidence type="ECO:0000256" key="2">
    <source>
        <dbReference type="ARBA" id="ARBA00023134"/>
    </source>
</evidence>
<reference evidence="5 6" key="1">
    <citation type="journal article" date="2023" name="Nat. Commun.">
        <title>Origin of minicircular mitochondrial genomes in red algae.</title>
        <authorList>
            <person name="Lee Y."/>
            <person name="Cho C.H."/>
            <person name="Lee Y.M."/>
            <person name="Park S.I."/>
            <person name="Yang J.H."/>
            <person name="West J.A."/>
            <person name="Bhattacharya D."/>
            <person name="Yoon H.S."/>
        </authorList>
    </citation>
    <scope>NUCLEOTIDE SEQUENCE [LARGE SCALE GENOMIC DNA]</scope>
    <source>
        <strain evidence="5 6">CCMP1338</strain>
        <tissue evidence="5">Whole cell</tissue>
    </source>
</reference>
<dbReference type="Proteomes" id="UP001157974">
    <property type="component" value="Unassembled WGS sequence"/>
</dbReference>
<dbReference type="GO" id="GO:0005739">
    <property type="term" value="C:mitochondrion"/>
    <property type="evidence" value="ECO:0007669"/>
    <property type="project" value="TreeGrafter"/>
</dbReference>
<sequence>MNTMLLFVSAGQVNAFSSNARVGSRCGYRRVRPEVIAMAKGRDKLPEEGLVRPLINWYPGHIAKAEKKLKEMLSVVDVVIEMRDCRIPRSTAHPLVEKWVGNKPCIVAMNRSDMAPEKAKVMWKRHLSDSGFSVFFTNAQKGEGVPQLRRAALQAGTAMNEKRKKRGLLPRPVRCMVLGYPNVGKSALINRLVNKRAAKSENRPGVTRGLQWVRISSDIELLDTPGIIPMKLVSQLTASRLAVCDDIGEASYDNQLVAAFLAEELRSVSTRINGFVDMERIENRYGVQFGEMAGDEYLFAVADKSFASDTERFARRFLTDFRSGLLGELALESPDERETEEKDALGEEKRVPGAEDFSF</sequence>
<dbReference type="GO" id="GO:0032543">
    <property type="term" value="P:mitochondrial translation"/>
    <property type="evidence" value="ECO:0007669"/>
    <property type="project" value="TreeGrafter"/>
</dbReference>
<evidence type="ECO:0000256" key="3">
    <source>
        <dbReference type="SAM" id="MobiDB-lite"/>
    </source>
</evidence>
<evidence type="ECO:0000313" key="5">
    <source>
        <dbReference type="EMBL" id="KAJ8908703.1"/>
    </source>
</evidence>
<proteinExistence type="predicted"/>
<gene>
    <name evidence="5" type="ORF">NDN08_005408</name>
</gene>
<dbReference type="NCBIfam" id="TIGR03596">
    <property type="entry name" value="GTPase_YlqF"/>
    <property type="match status" value="1"/>
</dbReference>
<dbReference type="InterPro" id="IPR006073">
    <property type="entry name" value="GTP-bd"/>
</dbReference>
<dbReference type="AlphaFoldDB" id="A0AAV8V1G5"/>
<name>A0AAV8V1G5_9RHOD</name>
<dbReference type="GO" id="GO:0005525">
    <property type="term" value="F:GTP binding"/>
    <property type="evidence" value="ECO:0007669"/>
    <property type="project" value="UniProtKB-KW"/>
</dbReference>
<dbReference type="Pfam" id="PF01926">
    <property type="entry name" value="MMR_HSR1"/>
    <property type="match status" value="1"/>
</dbReference>
<feature type="domain" description="G" evidence="4">
    <location>
        <begin position="175"/>
        <end position="229"/>
    </location>
</feature>
<dbReference type="PANTHER" id="PTHR45782">
    <property type="entry name" value="MITOCHONDRIAL RIBOSOME-ASSOCIATED GTPASE 1"/>
    <property type="match status" value="1"/>
</dbReference>
<dbReference type="GO" id="GO:0003924">
    <property type="term" value="F:GTPase activity"/>
    <property type="evidence" value="ECO:0007669"/>
    <property type="project" value="TreeGrafter"/>
</dbReference>
<keyword evidence="1" id="KW-0547">Nucleotide-binding</keyword>
<feature type="region of interest" description="Disordered" evidence="3">
    <location>
        <begin position="332"/>
        <end position="359"/>
    </location>
</feature>
<organism evidence="5 6">
    <name type="scientific">Rhodosorus marinus</name>
    <dbReference type="NCBI Taxonomy" id="101924"/>
    <lineage>
        <taxon>Eukaryota</taxon>
        <taxon>Rhodophyta</taxon>
        <taxon>Stylonematophyceae</taxon>
        <taxon>Stylonematales</taxon>
        <taxon>Stylonemataceae</taxon>
        <taxon>Rhodosorus</taxon>
    </lineage>
</organism>
<dbReference type="CDD" id="cd01856">
    <property type="entry name" value="YlqF"/>
    <property type="match status" value="1"/>
</dbReference>
<keyword evidence="6" id="KW-1185">Reference proteome</keyword>
<protein>
    <recommendedName>
        <fullName evidence="4">G domain-containing protein</fullName>
    </recommendedName>
</protein>
<dbReference type="SUPFAM" id="SSF52540">
    <property type="entry name" value="P-loop containing nucleoside triphosphate hydrolases"/>
    <property type="match status" value="1"/>
</dbReference>